<evidence type="ECO:0000256" key="6">
    <source>
        <dbReference type="ARBA" id="ARBA00023136"/>
    </source>
</evidence>
<dbReference type="RefSeq" id="WP_152827732.1">
    <property type="nucleotide sequence ID" value="NZ_WHUT02000009.1"/>
</dbReference>
<comment type="caution">
    <text evidence="9">The sequence shown here is derived from an EMBL/GenBank/DDBJ whole genome shotgun (WGS) entry which is preliminary data.</text>
</comment>
<proteinExistence type="inferred from homology"/>
<evidence type="ECO:0000256" key="5">
    <source>
        <dbReference type="ARBA" id="ARBA00022989"/>
    </source>
</evidence>
<comment type="subunit">
    <text evidence="7">The complex comprises the extracytoplasmic solute receptor protein and the two transmembrane proteins.</text>
</comment>
<feature type="domain" description="Tripartite ATP-independent periplasmic transporters DctQ component" evidence="8">
    <location>
        <begin position="23"/>
        <end position="153"/>
    </location>
</feature>
<organism evidence="9 10">
    <name type="scientific">Fertoeibacter niger</name>
    <dbReference type="NCBI Taxonomy" id="2656921"/>
    <lineage>
        <taxon>Bacteria</taxon>
        <taxon>Pseudomonadati</taxon>
        <taxon>Pseudomonadota</taxon>
        <taxon>Alphaproteobacteria</taxon>
        <taxon>Rhodobacterales</taxon>
        <taxon>Paracoccaceae</taxon>
        <taxon>Fertoeibacter</taxon>
    </lineage>
</organism>
<feature type="transmembrane region" description="Helical" evidence="7">
    <location>
        <begin position="127"/>
        <end position="150"/>
    </location>
</feature>
<keyword evidence="7" id="KW-0997">Cell inner membrane</keyword>
<keyword evidence="2 7" id="KW-0813">Transport</keyword>
<evidence type="ECO:0000256" key="4">
    <source>
        <dbReference type="ARBA" id="ARBA00022692"/>
    </source>
</evidence>
<evidence type="ECO:0000313" key="9">
    <source>
        <dbReference type="EMBL" id="NUB45838.1"/>
    </source>
</evidence>
<dbReference type="Proteomes" id="UP000484076">
    <property type="component" value="Unassembled WGS sequence"/>
</dbReference>
<comment type="similarity">
    <text evidence="7">Belongs to the TRAP transporter small permease family.</text>
</comment>
<keyword evidence="5 7" id="KW-1133">Transmembrane helix</keyword>
<dbReference type="EMBL" id="WHUT02000009">
    <property type="protein sequence ID" value="NUB45838.1"/>
    <property type="molecule type" value="Genomic_DNA"/>
</dbReference>
<name>A0A8X8H1G2_9RHOB</name>
<dbReference type="InterPro" id="IPR055348">
    <property type="entry name" value="DctQ"/>
</dbReference>
<sequence>MHSAFYQLARFMAALGGLILTALMLMTSLSVLLRALGFGPVPGDFELVEAGIAFAIFAFLPWCQMNAGHATVDLFVPLFPRVVNRWILAFWEVVFAAVLVLIAARLYEGMLGKMNNGETTFLLQFPVWWSYAASVCGAVVAAVVSVYVALRRVMGALGGQDTLPAGGGAGH</sequence>
<dbReference type="GO" id="GO:0022857">
    <property type="term" value="F:transmembrane transporter activity"/>
    <property type="evidence" value="ECO:0007669"/>
    <property type="project" value="UniProtKB-UniRule"/>
</dbReference>
<comment type="subcellular location">
    <subcellularLocation>
        <location evidence="7">Cell inner membrane</location>
        <topology evidence="7">Multi-pass membrane protein</topology>
    </subcellularLocation>
    <subcellularLocation>
        <location evidence="1">Cell membrane</location>
        <topology evidence="1">Multi-pass membrane protein</topology>
    </subcellularLocation>
</comment>
<evidence type="ECO:0000256" key="1">
    <source>
        <dbReference type="ARBA" id="ARBA00004651"/>
    </source>
</evidence>
<evidence type="ECO:0000313" key="10">
    <source>
        <dbReference type="Proteomes" id="UP000484076"/>
    </source>
</evidence>
<feature type="transmembrane region" description="Helical" evidence="7">
    <location>
        <begin position="86"/>
        <end position="107"/>
    </location>
</feature>
<evidence type="ECO:0000256" key="2">
    <source>
        <dbReference type="ARBA" id="ARBA00022448"/>
    </source>
</evidence>
<gene>
    <name evidence="9" type="ORF">GEU84_015670</name>
</gene>
<evidence type="ECO:0000256" key="3">
    <source>
        <dbReference type="ARBA" id="ARBA00022475"/>
    </source>
</evidence>
<comment type="function">
    <text evidence="7">Part of the tripartite ATP-independent periplasmic (TRAP) transport system.</text>
</comment>
<keyword evidence="6 7" id="KW-0472">Membrane</keyword>
<dbReference type="GO" id="GO:0005886">
    <property type="term" value="C:plasma membrane"/>
    <property type="evidence" value="ECO:0007669"/>
    <property type="project" value="UniProtKB-SubCell"/>
</dbReference>
<dbReference type="AlphaFoldDB" id="A0A8X8H1G2"/>
<feature type="transmembrane region" description="Helical" evidence="7">
    <location>
        <begin position="47"/>
        <end position="65"/>
    </location>
</feature>
<accession>A0A8X8H1G2</accession>
<reference evidence="9" key="1">
    <citation type="submission" date="2020-05" db="EMBL/GenBank/DDBJ databases">
        <title>Fertoebacter nigrum gen. nov., sp. nov., a new member of the family Rhodobacteraceae.</title>
        <authorList>
            <person name="Szuroczki S."/>
            <person name="Abbaszade G."/>
            <person name="Buni D."/>
            <person name="Schumann P."/>
            <person name="Toth E."/>
        </authorList>
    </citation>
    <scope>NUCLEOTIDE SEQUENCE</scope>
    <source>
        <strain evidence="9">RG-N-1a</strain>
    </source>
</reference>
<keyword evidence="4 7" id="KW-0812">Transmembrane</keyword>
<evidence type="ECO:0000259" key="8">
    <source>
        <dbReference type="Pfam" id="PF04290"/>
    </source>
</evidence>
<protein>
    <recommendedName>
        <fullName evidence="7">TRAP transporter small permease protein</fullName>
    </recommendedName>
</protein>
<dbReference type="Pfam" id="PF04290">
    <property type="entry name" value="DctQ"/>
    <property type="match status" value="1"/>
</dbReference>
<feature type="transmembrane region" description="Helical" evidence="7">
    <location>
        <begin position="12"/>
        <end position="35"/>
    </location>
</feature>
<keyword evidence="10" id="KW-1185">Reference proteome</keyword>
<keyword evidence="3" id="KW-1003">Cell membrane</keyword>
<evidence type="ECO:0000256" key="7">
    <source>
        <dbReference type="RuleBase" id="RU369079"/>
    </source>
</evidence>